<evidence type="ECO:0000313" key="3">
    <source>
        <dbReference type="EMBL" id="MFC0543193.1"/>
    </source>
</evidence>
<evidence type="ECO:0000259" key="2">
    <source>
        <dbReference type="PROSITE" id="PS50943"/>
    </source>
</evidence>
<organism evidence="3 4">
    <name type="scientific">Kutzneria chonburiensis</name>
    <dbReference type="NCBI Taxonomy" id="1483604"/>
    <lineage>
        <taxon>Bacteria</taxon>
        <taxon>Bacillati</taxon>
        <taxon>Actinomycetota</taxon>
        <taxon>Actinomycetes</taxon>
        <taxon>Pseudonocardiales</taxon>
        <taxon>Pseudonocardiaceae</taxon>
        <taxon>Kutzneria</taxon>
    </lineage>
</organism>
<dbReference type="PROSITE" id="PS50943">
    <property type="entry name" value="HTH_CROC1"/>
    <property type="match status" value="1"/>
</dbReference>
<feature type="domain" description="HTH cro/C1-type" evidence="2">
    <location>
        <begin position="6"/>
        <end position="61"/>
    </location>
</feature>
<evidence type="ECO:0000256" key="1">
    <source>
        <dbReference type="PROSITE-ProRule" id="PRU00339"/>
    </source>
</evidence>
<feature type="repeat" description="TPR" evidence="1">
    <location>
        <begin position="654"/>
        <end position="687"/>
    </location>
</feature>
<protein>
    <submittedName>
        <fullName evidence="3">Tetratricopeptide repeat protein</fullName>
    </submittedName>
</protein>
<dbReference type="InterPro" id="IPR010982">
    <property type="entry name" value="Lambda_DNA-bd_dom_sf"/>
</dbReference>
<dbReference type="EMBL" id="JBHLUD010000004">
    <property type="protein sequence ID" value="MFC0543193.1"/>
    <property type="molecule type" value="Genomic_DNA"/>
</dbReference>
<dbReference type="InterPro" id="IPR019734">
    <property type="entry name" value="TPR_rpt"/>
</dbReference>
<proteinExistence type="predicted"/>
<dbReference type="Pfam" id="PF13560">
    <property type="entry name" value="HTH_31"/>
    <property type="match status" value="1"/>
</dbReference>
<dbReference type="SUPFAM" id="SSF48452">
    <property type="entry name" value="TPR-like"/>
    <property type="match status" value="2"/>
</dbReference>
<dbReference type="Gene3D" id="1.25.40.10">
    <property type="entry name" value="Tetratricopeptide repeat domain"/>
    <property type="match status" value="1"/>
</dbReference>
<dbReference type="InterPro" id="IPR036390">
    <property type="entry name" value="WH_DNA-bd_sf"/>
</dbReference>
<keyword evidence="1" id="KW-0802">TPR repeat</keyword>
<name>A0ABV6MS99_9PSEU</name>
<dbReference type="InterPro" id="IPR001387">
    <property type="entry name" value="Cro/C1-type_HTH"/>
</dbReference>
<accession>A0ABV6MS99</accession>
<gene>
    <name evidence="3" type="ORF">ACFFH7_16955</name>
</gene>
<dbReference type="Gene3D" id="3.40.50.300">
    <property type="entry name" value="P-loop containing nucleotide triphosphate hydrolases"/>
    <property type="match status" value="1"/>
</dbReference>
<evidence type="ECO:0000313" key="4">
    <source>
        <dbReference type="Proteomes" id="UP001589810"/>
    </source>
</evidence>
<reference evidence="3 4" key="1">
    <citation type="submission" date="2024-09" db="EMBL/GenBank/DDBJ databases">
        <authorList>
            <person name="Sun Q."/>
            <person name="Mori K."/>
        </authorList>
    </citation>
    <scope>NUCLEOTIDE SEQUENCE [LARGE SCALE GENOMIC DNA]</scope>
    <source>
        <strain evidence="3 4">TBRC 1432</strain>
    </source>
</reference>
<dbReference type="InterPro" id="IPR011990">
    <property type="entry name" value="TPR-like_helical_dom_sf"/>
</dbReference>
<dbReference type="RefSeq" id="WP_273941584.1">
    <property type="nucleotide sequence ID" value="NZ_CP097263.1"/>
</dbReference>
<sequence length="743" mass="80786">MSDSVVRRFRQRARLTQEELAARSGVSVRTIRGLETGDRPNPQLTSLRQLADAMDLTPADRDELMTEVLGVATVPTASPGPRQLPGAPTGFTGREAELAVLAQAIDAEQSPTIVISAIAGAGGIGKTTLALHWAHTHVDRFPDGQLFVDLRGFGPDSDPLDPLTAVRGFLDALGVDPAQVTGGLAEHTALYRSLITGKRLLIVLDNAASAEQVSPLLPGGRTCTVIVTSRRALSSLITRHGARHMSLAVLAQDEAEALLAWRLGDARVAAEPEAVADLIRLCGRYPLALAIMAARAQTHPDFPLAEFADELRELGLDALDDEEPTASLPAVLSWSLDNLSEQDRTVFGLLGTAPGPDISAPAAASLTGLSPAQVTKALRTLEEASLIGRQAHGRYGMHDMVRRYAVATADQLPEDMRTAAVRRVIDFYLHTGYDADRILNPHRAPQKLDAPEPDCQPLPLPAYDAALAWFDAEHQCLLAAQHTAVDHGWHRAAWQVAWTLTTFQIRRGLRHDQAAVWQIGLAADEHLDDPTALMLAHRFLGFAYGDLGRHDDAVRHLNESAALAEQHGDTSNHARTESMLARAWGLSGDYRHALEHANRALELYRTLEDVPGTAHALNDAGWCAAQLGRYDEARANCRAALEVYERHNDPDAQAGTLDSLGYIDHRTGDHQQAIEHYQRSLALRRGLGDNSQIANCLDGLGNPYAALGRRDEARAVWQEALVLFQAQQRHDDAARIERQLDAL</sequence>
<dbReference type="InterPro" id="IPR027417">
    <property type="entry name" value="P-loop_NTPase"/>
</dbReference>
<dbReference type="SMART" id="SM00530">
    <property type="entry name" value="HTH_XRE"/>
    <property type="match status" value="1"/>
</dbReference>
<dbReference type="Pfam" id="PF13374">
    <property type="entry name" value="TPR_10"/>
    <property type="match status" value="1"/>
</dbReference>
<dbReference type="PANTHER" id="PTHR47691:SF3">
    <property type="entry name" value="HTH-TYPE TRANSCRIPTIONAL REGULATOR RV0890C-RELATED"/>
    <property type="match status" value="1"/>
</dbReference>
<dbReference type="PRINTS" id="PR00364">
    <property type="entry name" value="DISEASERSIST"/>
</dbReference>
<dbReference type="Pfam" id="PF13424">
    <property type="entry name" value="TPR_12"/>
    <property type="match status" value="2"/>
</dbReference>
<dbReference type="Proteomes" id="UP001589810">
    <property type="component" value="Unassembled WGS sequence"/>
</dbReference>
<dbReference type="CDD" id="cd00093">
    <property type="entry name" value="HTH_XRE"/>
    <property type="match status" value="1"/>
</dbReference>
<dbReference type="SMART" id="SM00028">
    <property type="entry name" value="TPR"/>
    <property type="match status" value="5"/>
</dbReference>
<dbReference type="Gene3D" id="1.10.260.40">
    <property type="entry name" value="lambda repressor-like DNA-binding domains"/>
    <property type="match status" value="1"/>
</dbReference>
<comment type="caution">
    <text evidence="3">The sequence shown here is derived from an EMBL/GenBank/DDBJ whole genome shotgun (WGS) entry which is preliminary data.</text>
</comment>
<dbReference type="PANTHER" id="PTHR47691">
    <property type="entry name" value="REGULATOR-RELATED"/>
    <property type="match status" value="1"/>
</dbReference>
<dbReference type="SUPFAM" id="SSF47413">
    <property type="entry name" value="lambda repressor-like DNA-binding domains"/>
    <property type="match status" value="1"/>
</dbReference>
<dbReference type="SUPFAM" id="SSF46785">
    <property type="entry name" value="Winged helix' DNA-binding domain"/>
    <property type="match status" value="1"/>
</dbReference>
<dbReference type="SUPFAM" id="SSF52540">
    <property type="entry name" value="P-loop containing nucleoside triphosphate hydrolases"/>
    <property type="match status" value="1"/>
</dbReference>
<dbReference type="PROSITE" id="PS50005">
    <property type="entry name" value="TPR"/>
    <property type="match status" value="1"/>
</dbReference>
<keyword evidence="4" id="KW-1185">Reference proteome</keyword>